<evidence type="ECO:0000313" key="2">
    <source>
        <dbReference type="EMBL" id="GHG99777.1"/>
    </source>
</evidence>
<proteinExistence type="predicted"/>
<name>A0A8J3HBP5_9RHOB</name>
<reference evidence="2" key="2">
    <citation type="submission" date="2020-09" db="EMBL/GenBank/DDBJ databases">
        <authorList>
            <person name="Sun Q."/>
            <person name="Zhou Y."/>
        </authorList>
    </citation>
    <scope>NUCLEOTIDE SEQUENCE</scope>
    <source>
        <strain evidence="2">CGMCC 1.7081</strain>
    </source>
</reference>
<dbReference type="EMBL" id="BNAP01000024">
    <property type="protein sequence ID" value="GHG99777.1"/>
    <property type="molecule type" value="Genomic_DNA"/>
</dbReference>
<dbReference type="RefSeq" id="WP_028094671.1">
    <property type="nucleotide sequence ID" value="NZ_BNAP01000024.1"/>
</dbReference>
<sequence length="195" mass="20506">MRRALGPTGTEEKIIQEAVRQIESGRMNLRGLGRLAAEIAALRARRAALRTSEMNRLVTLTLALCLALLGTAGMTTVGTAGALFVLPRLNGREPSLIWSIAGILFALLWCGLVLMLAEKPGHRSDLALFAMAISMCLQMVNVLVLPALQGATLLLSLLVVGTGGDGAAGALSPADQQRYPVDRDRAGAVAIILAL</sequence>
<organism evidence="2 3">
    <name type="scientific">Pseudodonghicola xiamenensis</name>
    <dbReference type="NCBI Taxonomy" id="337702"/>
    <lineage>
        <taxon>Bacteria</taxon>
        <taxon>Pseudomonadati</taxon>
        <taxon>Pseudomonadota</taxon>
        <taxon>Alphaproteobacteria</taxon>
        <taxon>Rhodobacterales</taxon>
        <taxon>Paracoccaceae</taxon>
        <taxon>Pseudodonghicola</taxon>
    </lineage>
</organism>
<dbReference type="Proteomes" id="UP000611500">
    <property type="component" value="Unassembled WGS sequence"/>
</dbReference>
<feature type="transmembrane region" description="Helical" evidence="1">
    <location>
        <begin position="126"/>
        <end position="148"/>
    </location>
</feature>
<protein>
    <submittedName>
        <fullName evidence="2">Uncharacterized protein</fullName>
    </submittedName>
</protein>
<dbReference type="AlphaFoldDB" id="A0A8J3HBP5"/>
<keyword evidence="1" id="KW-0472">Membrane</keyword>
<keyword evidence="3" id="KW-1185">Reference proteome</keyword>
<evidence type="ECO:0000313" key="3">
    <source>
        <dbReference type="Proteomes" id="UP000611500"/>
    </source>
</evidence>
<feature type="transmembrane region" description="Helical" evidence="1">
    <location>
        <begin position="57"/>
        <end position="84"/>
    </location>
</feature>
<reference evidence="2" key="1">
    <citation type="journal article" date="2014" name="Int. J. Syst. Evol. Microbiol.">
        <title>Complete genome sequence of Corynebacterium casei LMG S-19264T (=DSM 44701T), isolated from a smear-ripened cheese.</title>
        <authorList>
            <consortium name="US DOE Joint Genome Institute (JGI-PGF)"/>
            <person name="Walter F."/>
            <person name="Albersmeier A."/>
            <person name="Kalinowski J."/>
            <person name="Ruckert C."/>
        </authorList>
    </citation>
    <scope>NUCLEOTIDE SEQUENCE</scope>
    <source>
        <strain evidence="2">CGMCC 1.7081</strain>
    </source>
</reference>
<feature type="transmembrane region" description="Helical" evidence="1">
    <location>
        <begin position="96"/>
        <end position="117"/>
    </location>
</feature>
<gene>
    <name evidence="2" type="ORF">GCM10010961_35900</name>
</gene>
<comment type="caution">
    <text evidence="2">The sequence shown here is derived from an EMBL/GenBank/DDBJ whole genome shotgun (WGS) entry which is preliminary data.</text>
</comment>
<keyword evidence="1" id="KW-0812">Transmembrane</keyword>
<keyword evidence="1" id="KW-1133">Transmembrane helix</keyword>
<accession>A0A8J3HBP5</accession>
<evidence type="ECO:0000256" key="1">
    <source>
        <dbReference type="SAM" id="Phobius"/>
    </source>
</evidence>